<accession>A0A934MFN2</accession>
<dbReference type="Gene3D" id="2.150.10.10">
    <property type="entry name" value="Serralysin-like metalloprotease, C-terminal"/>
    <property type="match status" value="2"/>
</dbReference>
<comment type="caution">
    <text evidence="3">The sequence shown here is derived from an EMBL/GenBank/DDBJ whole genome shotgun (WGS) entry which is preliminary data.</text>
</comment>
<proteinExistence type="predicted"/>
<dbReference type="InterPro" id="IPR018511">
    <property type="entry name" value="Hemolysin-typ_Ca-bd_CS"/>
</dbReference>
<evidence type="ECO:0000313" key="4">
    <source>
        <dbReference type="Proteomes" id="UP000609531"/>
    </source>
</evidence>
<evidence type="ECO:0008006" key="5">
    <source>
        <dbReference type="Google" id="ProtNLM"/>
    </source>
</evidence>
<dbReference type="InterPro" id="IPR011049">
    <property type="entry name" value="Serralysin-like_metalloprot_C"/>
</dbReference>
<name>A0A934MFN2_9HYPH</name>
<protein>
    <recommendedName>
        <fullName evidence="5">Calcium-binding protein</fullName>
    </recommendedName>
</protein>
<dbReference type="PRINTS" id="PR00313">
    <property type="entry name" value="CABNDNGRPT"/>
</dbReference>
<dbReference type="Proteomes" id="UP000609531">
    <property type="component" value="Unassembled WGS sequence"/>
</dbReference>
<evidence type="ECO:0000256" key="1">
    <source>
        <dbReference type="ARBA" id="ARBA00004613"/>
    </source>
</evidence>
<dbReference type="GO" id="GO:0005576">
    <property type="term" value="C:extracellular region"/>
    <property type="evidence" value="ECO:0007669"/>
    <property type="project" value="UniProtKB-SubCell"/>
</dbReference>
<sequence length="479" mass="48828">MTRGSFEDYFDALAQRESSDDYGLVSSLGFLGRYQMSEPSLQEIGYYRGDGTAAIDFVGAWTGRNGINSTADFLASQGVQDAAAREYTDWNWQILSQYGFDIYAGQTLNGHRLTVSGILGATWLVGFEGMRAFLESGGQIAADDPYGTSMLEYLALLNDYDVPARYSVSLGGDNVLTGGAGDDRFVGRGGNDRIDGGAGYDGAVYRGDFDEYRIDAAADGSVRIAHSGGSGIDGVDRTTGIDYFVFADRTVARADIEDGDGGRGTAVDGARLVGSGGPDRLIGTAGDDVILAARGDDFVRSGRGDDRTKAGSGDDVVVGAAGRDVIAGGGGDDRLVAGSGDDRVAGGGGGDVVKAGTGSDTVAGGAGADLLVGGAGADEIRGGAGADTLFGGSGDDAMFGGGGADLFVFGPGDGHDWIGDFDPATDVVDLTRHSGLAHLADLLVKTSAEGFAILSPTAADSVTLAGVRPEDLDEGNVLV</sequence>
<dbReference type="InterPro" id="IPR050557">
    <property type="entry name" value="RTX_toxin/Mannuronan_C5-epim"/>
</dbReference>
<dbReference type="SUPFAM" id="SSF51120">
    <property type="entry name" value="beta-Roll"/>
    <property type="match status" value="2"/>
</dbReference>
<comment type="subcellular location">
    <subcellularLocation>
        <location evidence="1">Secreted</location>
    </subcellularLocation>
</comment>
<dbReference type="Pfam" id="PF00353">
    <property type="entry name" value="HemolysinCabind"/>
    <property type="match status" value="4"/>
</dbReference>
<reference evidence="3" key="1">
    <citation type="submission" date="2020-12" db="EMBL/GenBank/DDBJ databases">
        <title>Bacterial taxonomy.</title>
        <authorList>
            <person name="Pan X."/>
        </authorList>
    </citation>
    <scope>NUCLEOTIDE SEQUENCE</scope>
    <source>
        <strain evidence="3">B2012</strain>
    </source>
</reference>
<dbReference type="PANTHER" id="PTHR38340">
    <property type="entry name" value="S-LAYER PROTEIN"/>
    <property type="match status" value="1"/>
</dbReference>
<dbReference type="AlphaFoldDB" id="A0A934MFN2"/>
<dbReference type="EMBL" id="JAEKJA010000001">
    <property type="protein sequence ID" value="MBJ3774071.1"/>
    <property type="molecule type" value="Genomic_DNA"/>
</dbReference>
<keyword evidence="2" id="KW-0964">Secreted</keyword>
<evidence type="ECO:0000256" key="2">
    <source>
        <dbReference type="ARBA" id="ARBA00022525"/>
    </source>
</evidence>
<keyword evidence="4" id="KW-1185">Reference proteome</keyword>
<gene>
    <name evidence="3" type="ORF">JCR33_00115</name>
</gene>
<evidence type="ECO:0000313" key="3">
    <source>
        <dbReference type="EMBL" id="MBJ3774071.1"/>
    </source>
</evidence>
<dbReference type="RefSeq" id="WP_198879978.1">
    <property type="nucleotide sequence ID" value="NZ_JAEKJA010000001.1"/>
</dbReference>
<dbReference type="GO" id="GO:0005509">
    <property type="term" value="F:calcium ion binding"/>
    <property type="evidence" value="ECO:0007669"/>
    <property type="project" value="InterPro"/>
</dbReference>
<dbReference type="PROSITE" id="PS00330">
    <property type="entry name" value="HEMOLYSIN_CALCIUM"/>
    <property type="match status" value="2"/>
</dbReference>
<dbReference type="PANTHER" id="PTHR38340:SF1">
    <property type="entry name" value="S-LAYER PROTEIN"/>
    <property type="match status" value="1"/>
</dbReference>
<organism evidence="3 4">
    <name type="scientific">Acuticoccus mangrovi</name>
    <dbReference type="NCBI Taxonomy" id="2796142"/>
    <lineage>
        <taxon>Bacteria</taxon>
        <taxon>Pseudomonadati</taxon>
        <taxon>Pseudomonadota</taxon>
        <taxon>Alphaproteobacteria</taxon>
        <taxon>Hyphomicrobiales</taxon>
        <taxon>Amorphaceae</taxon>
        <taxon>Acuticoccus</taxon>
    </lineage>
</organism>
<dbReference type="InterPro" id="IPR001343">
    <property type="entry name" value="Hemolysn_Ca-bd"/>
</dbReference>